<sequence length="200" mass="22654">MKSGKAAGIDGLQVELLKADINTATVILHGLFKDIWEENKIPEDWAKGLIVKLYAEERIDSELDDKLRQEQAGFRKGKGCIDQIFALKNIIEQCIEWKTPLYINIIDFKKAFDSLHRETLWAMLMSYGVPHKIIIRDITTGDEDMAEARPVLTDVGGIPKFDANGEINSIGPRWNRWKRGFELFAVGKGVVEAEQKKALL</sequence>
<protein>
    <submittedName>
        <fullName evidence="1">Uncharacterized protein</fullName>
    </submittedName>
</protein>
<evidence type="ECO:0000313" key="2">
    <source>
        <dbReference type="Proteomes" id="UP000507470"/>
    </source>
</evidence>
<name>A0A6J8AHQ6_MYTCO</name>
<proteinExistence type="predicted"/>
<keyword evidence="2" id="KW-1185">Reference proteome</keyword>
<dbReference type="EMBL" id="CACVKT020001483">
    <property type="protein sequence ID" value="CAC5368428.1"/>
    <property type="molecule type" value="Genomic_DNA"/>
</dbReference>
<reference evidence="1 2" key="1">
    <citation type="submission" date="2020-06" db="EMBL/GenBank/DDBJ databases">
        <authorList>
            <person name="Li R."/>
            <person name="Bekaert M."/>
        </authorList>
    </citation>
    <scope>NUCLEOTIDE SEQUENCE [LARGE SCALE GENOMIC DNA]</scope>
    <source>
        <strain evidence="2">wild</strain>
    </source>
</reference>
<accession>A0A6J8AHQ6</accession>
<dbReference type="PANTHER" id="PTHR19446">
    <property type="entry name" value="REVERSE TRANSCRIPTASES"/>
    <property type="match status" value="1"/>
</dbReference>
<organism evidence="1 2">
    <name type="scientific">Mytilus coruscus</name>
    <name type="common">Sea mussel</name>
    <dbReference type="NCBI Taxonomy" id="42192"/>
    <lineage>
        <taxon>Eukaryota</taxon>
        <taxon>Metazoa</taxon>
        <taxon>Spiralia</taxon>
        <taxon>Lophotrochozoa</taxon>
        <taxon>Mollusca</taxon>
        <taxon>Bivalvia</taxon>
        <taxon>Autobranchia</taxon>
        <taxon>Pteriomorphia</taxon>
        <taxon>Mytilida</taxon>
        <taxon>Mytiloidea</taxon>
        <taxon>Mytilidae</taxon>
        <taxon>Mytilinae</taxon>
        <taxon>Mytilus</taxon>
    </lineage>
</organism>
<dbReference type="Proteomes" id="UP000507470">
    <property type="component" value="Unassembled WGS sequence"/>
</dbReference>
<dbReference type="OrthoDB" id="10070415at2759"/>
<dbReference type="AlphaFoldDB" id="A0A6J8AHQ6"/>
<gene>
    <name evidence="1" type="ORF">MCOR_7972</name>
</gene>
<evidence type="ECO:0000313" key="1">
    <source>
        <dbReference type="EMBL" id="CAC5368428.1"/>
    </source>
</evidence>